<dbReference type="Proteomes" id="UP000188613">
    <property type="component" value="Unassembled WGS sequence"/>
</dbReference>
<evidence type="ECO:0000313" key="1">
    <source>
        <dbReference type="EMBL" id="OMP66520.1"/>
    </source>
</evidence>
<accession>A0A1V2A6H5</accession>
<keyword evidence="2" id="KW-1185">Reference proteome</keyword>
<evidence type="ECO:0000313" key="2">
    <source>
        <dbReference type="Proteomes" id="UP000188613"/>
    </source>
</evidence>
<comment type="caution">
    <text evidence="1">The sequence shown here is derived from an EMBL/GenBank/DDBJ whole genome shotgun (WGS) entry which is preliminary data.</text>
</comment>
<reference evidence="1 2" key="1">
    <citation type="submission" date="2016-12" db="EMBL/GenBank/DDBJ databases">
        <title>Domibacillus sp. SAB 38T whole genome sequencing.</title>
        <authorList>
            <person name="Verma A."/>
            <person name="Ojha A.K."/>
            <person name="Krishnamurthi S."/>
        </authorList>
    </citation>
    <scope>NUCLEOTIDE SEQUENCE [LARGE SCALE GENOMIC DNA]</scope>
    <source>
        <strain evidence="1 2">SAB 38</strain>
    </source>
</reference>
<name>A0A1V2A6H5_9BACI</name>
<protein>
    <submittedName>
        <fullName evidence="1">Uncharacterized protein</fullName>
    </submittedName>
</protein>
<organism evidence="1 2">
    <name type="scientific">Domibacillus epiphyticus</name>
    <dbReference type="NCBI Taxonomy" id="1714355"/>
    <lineage>
        <taxon>Bacteria</taxon>
        <taxon>Bacillati</taxon>
        <taxon>Bacillota</taxon>
        <taxon>Bacilli</taxon>
        <taxon>Bacillales</taxon>
        <taxon>Bacillaceae</taxon>
        <taxon>Domibacillus</taxon>
    </lineage>
</organism>
<dbReference type="AlphaFoldDB" id="A0A1V2A6H5"/>
<sequence length="61" mass="6572">MTYKEVQRLVGGTGSVGSESGFNSHENHYLSIIYDGVAPHSYASLIFSNGTVSSKTEYGLK</sequence>
<gene>
    <name evidence="1" type="ORF">BTO28_12340</name>
</gene>
<dbReference type="EMBL" id="MSFI01000020">
    <property type="protein sequence ID" value="OMP66520.1"/>
    <property type="molecule type" value="Genomic_DNA"/>
</dbReference>
<proteinExistence type="predicted"/>
<dbReference type="Gene3D" id="3.10.450.730">
    <property type="entry name" value="BLIP domain"/>
    <property type="match status" value="1"/>
</dbReference>